<dbReference type="InterPro" id="IPR005829">
    <property type="entry name" value="Sugar_transporter_CS"/>
</dbReference>
<dbReference type="InterPro" id="IPR036259">
    <property type="entry name" value="MFS_trans_sf"/>
</dbReference>
<feature type="transmembrane region" description="Helical" evidence="5">
    <location>
        <begin position="368"/>
        <end position="387"/>
    </location>
</feature>
<dbReference type="PANTHER" id="PTHR24064">
    <property type="entry name" value="SOLUTE CARRIER FAMILY 22 MEMBER"/>
    <property type="match status" value="1"/>
</dbReference>
<dbReference type="Proteomes" id="UP000007151">
    <property type="component" value="Unassembled WGS sequence"/>
</dbReference>
<dbReference type="GO" id="GO:0016020">
    <property type="term" value="C:membrane"/>
    <property type="evidence" value="ECO:0007669"/>
    <property type="project" value="UniProtKB-SubCell"/>
</dbReference>
<accession>A0A212FEQ0</accession>
<feature type="domain" description="Major facilitator superfamily (MFS) profile" evidence="6">
    <location>
        <begin position="1"/>
        <end position="417"/>
    </location>
</feature>
<feature type="transmembrane region" description="Helical" evidence="5">
    <location>
        <begin position="335"/>
        <end position="356"/>
    </location>
</feature>
<evidence type="ECO:0000256" key="4">
    <source>
        <dbReference type="ARBA" id="ARBA00023136"/>
    </source>
</evidence>
<dbReference type="Gene3D" id="1.20.1250.20">
    <property type="entry name" value="MFS general substrate transporter like domains"/>
    <property type="match status" value="1"/>
</dbReference>
<evidence type="ECO:0000256" key="1">
    <source>
        <dbReference type="ARBA" id="ARBA00004141"/>
    </source>
</evidence>
<feature type="transmembrane region" description="Helical" evidence="5">
    <location>
        <begin position="278"/>
        <end position="300"/>
    </location>
</feature>
<dbReference type="Pfam" id="PF00083">
    <property type="entry name" value="Sugar_tr"/>
    <property type="match status" value="1"/>
</dbReference>
<keyword evidence="3 5" id="KW-1133">Transmembrane helix</keyword>
<sequence length="448" mass="50327">MEYTCEGGDMSNSSKNLCPCDKPQWNRSKFTETMQTKFHLLCGNAWNISFSHIMMYTGFLVGAMLFGYLSDRNGRLLSFSSSCLLMALSGSFVSIMPTTTTYTLMRTIEGIGTGGAIITSYVLCIEYIGTKYRELVTALFNIPVNIGHMTLPLISYLLPHCDQFQLAISIPIFFYAFLPWMVMESPRWLLDSGRHNKAIIVMENVAKFNKQPYEDIRDQIEKYLTKRPPGTKTNLKFYQIFRHKTMSLILIYLSIIYFLCGMGYYGVSQLIGKMSGDIHINVAISGALLLPGTISSIFLLKILNRKTMLMFSIFLSGLFMIISVCIPFTYNWIRVIIACICNCFFFISFIVVFLYGVELFPTSVRNSVLGFLSVLSRIGQIVAPLVNTLSENVAGAVFGGFALIGSLFCFLLPETKDTELPSSLEDTKRLTKKVKQGGSIQINSENNT</sequence>
<proteinExistence type="predicted"/>
<feature type="transmembrane region" description="Helical" evidence="5">
    <location>
        <begin position="76"/>
        <end position="96"/>
    </location>
</feature>
<feature type="transmembrane region" description="Helical" evidence="5">
    <location>
        <begin position="108"/>
        <end position="128"/>
    </location>
</feature>
<reference evidence="7 8" key="1">
    <citation type="journal article" date="2011" name="Cell">
        <title>The monarch butterfly genome yields insights into long-distance migration.</title>
        <authorList>
            <person name="Zhan S."/>
            <person name="Merlin C."/>
            <person name="Boore J.L."/>
            <person name="Reppert S.M."/>
        </authorList>
    </citation>
    <scope>NUCLEOTIDE SEQUENCE [LARGE SCALE GENOMIC DNA]</scope>
    <source>
        <strain evidence="7">F-2</strain>
    </source>
</reference>
<evidence type="ECO:0000256" key="2">
    <source>
        <dbReference type="ARBA" id="ARBA00022692"/>
    </source>
</evidence>
<evidence type="ECO:0000256" key="5">
    <source>
        <dbReference type="SAM" id="Phobius"/>
    </source>
</evidence>
<dbReference type="InParanoid" id="A0A212FEQ0"/>
<evidence type="ECO:0000313" key="7">
    <source>
        <dbReference type="EMBL" id="OWR52188.1"/>
    </source>
</evidence>
<dbReference type="KEGG" id="dpl:KGM_204774"/>
<dbReference type="AlphaFoldDB" id="A0A212FEQ0"/>
<feature type="transmembrane region" description="Helical" evidence="5">
    <location>
        <begin position="246"/>
        <end position="266"/>
    </location>
</feature>
<keyword evidence="2 5" id="KW-0812">Transmembrane</keyword>
<comment type="subcellular location">
    <subcellularLocation>
        <location evidence="1">Membrane</location>
        <topology evidence="1">Multi-pass membrane protein</topology>
    </subcellularLocation>
</comment>
<feature type="transmembrane region" description="Helical" evidence="5">
    <location>
        <begin position="393"/>
        <end position="412"/>
    </location>
</feature>
<dbReference type="PROSITE" id="PS50850">
    <property type="entry name" value="MFS"/>
    <property type="match status" value="1"/>
</dbReference>
<protein>
    <submittedName>
        <fullName evidence="7">Organic cation transporter</fullName>
    </submittedName>
</protein>
<dbReference type="GO" id="GO:0022857">
    <property type="term" value="F:transmembrane transporter activity"/>
    <property type="evidence" value="ECO:0007669"/>
    <property type="project" value="InterPro"/>
</dbReference>
<evidence type="ECO:0000259" key="6">
    <source>
        <dbReference type="PROSITE" id="PS50850"/>
    </source>
</evidence>
<organism evidence="7 8">
    <name type="scientific">Danaus plexippus plexippus</name>
    <dbReference type="NCBI Taxonomy" id="278856"/>
    <lineage>
        <taxon>Eukaryota</taxon>
        <taxon>Metazoa</taxon>
        <taxon>Ecdysozoa</taxon>
        <taxon>Arthropoda</taxon>
        <taxon>Hexapoda</taxon>
        <taxon>Insecta</taxon>
        <taxon>Pterygota</taxon>
        <taxon>Neoptera</taxon>
        <taxon>Endopterygota</taxon>
        <taxon>Lepidoptera</taxon>
        <taxon>Glossata</taxon>
        <taxon>Ditrysia</taxon>
        <taxon>Papilionoidea</taxon>
        <taxon>Nymphalidae</taxon>
        <taxon>Danainae</taxon>
        <taxon>Danaini</taxon>
        <taxon>Danaina</taxon>
        <taxon>Danaus</taxon>
        <taxon>Danaus</taxon>
    </lineage>
</organism>
<comment type="caution">
    <text evidence="7">The sequence shown here is derived from an EMBL/GenBank/DDBJ whole genome shotgun (WGS) entry which is preliminary data.</text>
</comment>
<feature type="transmembrane region" description="Helical" evidence="5">
    <location>
        <begin position="164"/>
        <end position="182"/>
    </location>
</feature>
<dbReference type="InterPro" id="IPR005828">
    <property type="entry name" value="MFS_sugar_transport-like"/>
</dbReference>
<feature type="transmembrane region" description="Helical" evidence="5">
    <location>
        <begin position="48"/>
        <end position="69"/>
    </location>
</feature>
<gene>
    <name evidence="7" type="ORF">KGM_204774</name>
</gene>
<keyword evidence="4 5" id="KW-0472">Membrane</keyword>
<dbReference type="InterPro" id="IPR020846">
    <property type="entry name" value="MFS_dom"/>
</dbReference>
<feature type="transmembrane region" description="Helical" evidence="5">
    <location>
        <begin position="135"/>
        <end position="158"/>
    </location>
</feature>
<dbReference type="PROSITE" id="PS00217">
    <property type="entry name" value="SUGAR_TRANSPORT_2"/>
    <property type="match status" value="1"/>
</dbReference>
<keyword evidence="8" id="KW-1185">Reference proteome</keyword>
<dbReference type="eggNOG" id="KOG0255">
    <property type="taxonomic scope" value="Eukaryota"/>
</dbReference>
<dbReference type="SUPFAM" id="SSF103473">
    <property type="entry name" value="MFS general substrate transporter"/>
    <property type="match status" value="1"/>
</dbReference>
<dbReference type="EMBL" id="AGBW02008917">
    <property type="protein sequence ID" value="OWR52188.1"/>
    <property type="molecule type" value="Genomic_DNA"/>
</dbReference>
<evidence type="ECO:0000313" key="8">
    <source>
        <dbReference type="Proteomes" id="UP000007151"/>
    </source>
</evidence>
<feature type="transmembrane region" description="Helical" evidence="5">
    <location>
        <begin position="307"/>
        <end position="329"/>
    </location>
</feature>
<evidence type="ECO:0000256" key="3">
    <source>
        <dbReference type="ARBA" id="ARBA00022989"/>
    </source>
</evidence>
<dbReference type="STRING" id="278856.A0A212FEQ0"/>
<name>A0A212FEQ0_DANPL</name>